<evidence type="ECO:0000313" key="9">
    <source>
        <dbReference type="Proteomes" id="UP000031473"/>
    </source>
</evidence>
<dbReference type="OrthoDB" id="955119at2"/>
<feature type="domain" description="Cytochrome c" evidence="7">
    <location>
        <begin position="74"/>
        <end position="164"/>
    </location>
</feature>
<dbReference type="STRING" id="266749.SAMN05421876_103300"/>
<feature type="region of interest" description="Disordered" evidence="5">
    <location>
        <begin position="23"/>
        <end position="47"/>
    </location>
</feature>
<feature type="chain" id="PRO_5002131989" evidence="6">
    <location>
        <begin position="21"/>
        <end position="167"/>
    </location>
</feature>
<evidence type="ECO:0000256" key="1">
    <source>
        <dbReference type="ARBA" id="ARBA00022617"/>
    </source>
</evidence>
<keyword evidence="6" id="KW-0732">Signal</keyword>
<dbReference type="RefSeq" id="WP_039348648.1">
    <property type="nucleotide sequence ID" value="NZ_FOLA01000003.1"/>
</dbReference>
<evidence type="ECO:0000259" key="7">
    <source>
        <dbReference type="PROSITE" id="PS51007"/>
    </source>
</evidence>
<keyword evidence="2 4" id="KW-0479">Metal-binding</keyword>
<comment type="caution">
    <text evidence="8">The sequence shown here is derived from an EMBL/GenBank/DDBJ whole genome shotgun (WGS) entry which is preliminary data.</text>
</comment>
<dbReference type="Gene3D" id="1.10.760.10">
    <property type="entry name" value="Cytochrome c-like domain"/>
    <property type="match status" value="1"/>
</dbReference>
<keyword evidence="1 4" id="KW-0349">Heme</keyword>
<dbReference type="SUPFAM" id="SSF46626">
    <property type="entry name" value="Cytochrome c"/>
    <property type="match status" value="1"/>
</dbReference>
<keyword evidence="9" id="KW-1185">Reference proteome</keyword>
<dbReference type="PROSITE" id="PS51007">
    <property type="entry name" value="CYTC"/>
    <property type="match status" value="1"/>
</dbReference>
<dbReference type="GO" id="GO:0046872">
    <property type="term" value="F:metal ion binding"/>
    <property type="evidence" value="ECO:0007669"/>
    <property type="project" value="UniProtKB-KW"/>
</dbReference>
<dbReference type="InterPro" id="IPR009056">
    <property type="entry name" value="Cyt_c-like_dom"/>
</dbReference>
<organism evidence="8 9">
    <name type="scientific">Kaistella jeonii</name>
    <dbReference type="NCBI Taxonomy" id="266749"/>
    <lineage>
        <taxon>Bacteria</taxon>
        <taxon>Pseudomonadati</taxon>
        <taxon>Bacteroidota</taxon>
        <taxon>Flavobacteriia</taxon>
        <taxon>Flavobacteriales</taxon>
        <taxon>Weeksellaceae</taxon>
        <taxon>Chryseobacterium group</taxon>
        <taxon>Kaistella</taxon>
    </lineage>
</organism>
<evidence type="ECO:0000313" key="8">
    <source>
        <dbReference type="EMBL" id="KIA90214.1"/>
    </source>
</evidence>
<dbReference type="GO" id="GO:0009055">
    <property type="term" value="F:electron transfer activity"/>
    <property type="evidence" value="ECO:0007669"/>
    <property type="project" value="InterPro"/>
</dbReference>
<dbReference type="GO" id="GO:0020037">
    <property type="term" value="F:heme binding"/>
    <property type="evidence" value="ECO:0007669"/>
    <property type="project" value="InterPro"/>
</dbReference>
<protein>
    <submittedName>
        <fullName evidence="8">Cytochrome C</fullName>
    </submittedName>
</protein>
<proteinExistence type="predicted"/>
<reference evidence="8 9" key="1">
    <citation type="submission" date="2014-10" db="EMBL/GenBank/DDBJ databases">
        <title>Kaistella jeonii genome.</title>
        <authorList>
            <person name="Clayton J.T."/>
            <person name="Newman J.D."/>
        </authorList>
    </citation>
    <scope>NUCLEOTIDE SEQUENCE [LARGE SCALE GENOMIC DNA]</scope>
    <source>
        <strain evidence="8 9">DSM 17048</strain>
    </source>
</reference>
<dbReference type="PROSITE" id="PS51257">
    <property type="entry name" value="PROKAR_LIPOPROTEIN"/>
    <property type="match status" value="1"/>
</dbReference>
<gene>
    <name evidence="8" type="ORF">OA86_03000</name>
</gene>
<evidence type="ECO:0000256" key="6">
    <source>
        <dbReference type="SAM" id="SignalP"/>
    </source>
</evidence>
<sequence length="167" mass="18282">MKTLKTIALSVLTMALFSCGGDKKTDSIPSGSTATTTTTTDQSSAEMEATAAKYDPNRGLGKHEKIDITKFDPAMAASGKKVAEVKCTSCHKPTDEKLVGPGWKGVTKKQTPEWIMNFISNPDPMIDVDPELQKQLELCLVRMPNQSLNDTEAREILEYMREIDGAK</sequence>
<evidence type="ECO:0000256" key="5">
    <source>
        <dbReference type="SAM" id="MobiDB-lite"/>
    </source>
</evidence>
<dbReference type="EMBL" id="JSYL01000002">
    <property type="protein sequence ID" value="KIA90214.1"/>
    <property type="molecule type" value="Genomic_DNA"/>
</dbReference>
<name>A0A0C1FQR3_9FLAO</name>
<dbReference type="Proteomes" id="UP000031473">
    <property type="component" value="Unassembled WGS sequence"/>
</dbReference>
<keyword evidence="3 4" id="KW-0408">Iron</keyword>
<feature type="signal peptide" evidence="6">
    <location>
        <begin position="1"/>
        <end position="20"/>
    </location>
</feature>
<dbReference type="AlphaFoldDB" id="A0A0C1FQR3"/>
<evidence type="ECO:0000256" key="2">
    <source>
        <dbReference type="ARBA" id="ARBA00022723"/>
    </source>
</evidence>
<evidence type="ECO:0000256" key="3">
    <source>
        <dbReference type="ARBA" id="ARBA00023004"/>
    </source>
</evidence>
<evidence type="ECO:0000256" key="4">
    <source>
        <dbReference type="PROSITE-ProRule" id="PRU00433"/>
    </source>
</evidence>
<accession>A0A0C1FQR3</accession>
<dbReference type="InterPro" id="IPR036909">
    <property type="entry name" value="Cyt_c-like_dom_sf"/>
</dbReference>
<dbReference type="Pfam" id="PF00034">
    <property type="entry name" value="Cytochrom_C"/>
    <property type="match status" value="1"/>
</dbReference>